<feature type="compositionally biased region" description="Basic and acidic residues" evidence="4">
    <location>
        <begin position="923"/>
        <end position="1044"/>
    </location>
</feature>
<dbReference type="SUPFAM" id="SSF52540">
    <property type="entry name" value="P-loop containing nucleoside triphosphate hydrolases"/>
    <property type="match status" value="2"/>
</dbReference>
<reference evidence="6" key="1">
    <citation type="submission" date="2021-02" db="EMBL/GenBank/DDBJ databases">
        <title>Comparative genomics reveals that relaxation of natural selection precedes convergent phenotypic evolution of cavefish.</title>
        <authorList>
            <person name="Peng Z."/>
        </authorList>
    </citation>
    <scope>NUCLEOTIDE SEQUENCE</scope>
    <source>
        <tissue evidence="6">Muscle</tissue>
    </source>
</reference>
<dbReference type="Pfam" id="PF04548">
    <property type="entry name" value="AIG1"/>
    <property type="match status" value="4"/>
</dbReference>
<proteinExistence type="inferred from homology"/>
<feature type="domain" description="AIG1-type G" evidence="5">
    <location>
        <begin position="140"/>
        <end position="340"/>
    </location>
</feature>
<evidence type="ECO:0000259" key="5">
    <source>
        <dbReference type="PROSITE" id="PS51720"/>
    </source>
</evidence>
<feature type="region of interest" description="Disordered" evidence="4">
    <location>
        <begin position="836"/>
        <end position="1044"/>
    </location>
</feature>
<comment type="similarity">
    <text evidence="1">Belongs to the TRAFAC class TrmE-Era-EngA-EngB-Septin-like GTPase superfamily. AIG1/Toc34/Toc159-like paraseptin GTPase family. IAN subfamily.</text>
</comment>
<feature type="compositionally biased region" description="Basic and acidic residues" evidence="4">
    <location>
        <begin position="1095"/>
        <end position="1162"/>
    </location>
</feature>
<dbReference type="PROSITE" id="PS51720">
    <property type="entry name" value="G_AIG1"/>
    <property type="match status" value="2"/>
</dbReference>
<feature type="compositionally biased region" description="Basic and acidic residues" evidence="4">
    <location>
        <begin position="1180"/>
        <end position="1189"/>
    </location>
</feature>
<dbReference type="FunFam" id="3.40.50.300:FF:000366">
    <property type="entry name" value="GTPase, IMAP family member 2"/>
    <property type="match status" value="2"/>
</dbReference>
<dbReference type="Gene3D" id="3.40.50.300">
    <property type="entry name" value="P-loop containing nucleotide triphosphate hydrolases"/>
    <property type="match status" value="4"/>
</dbReference>
<dbReference type="AlphaFoldDB" id="A0A9W7WMD3"/>
<dbReference type="CDD" id="cd01852">
    <property type="entry name" value="AIG1"/>
    <property type="match status" value="2"/>
</dbReference>
<evidence type="ECO:0000256" key="1">
    <source>
        <dbReference type="ARBA" id="ARBA00008535"/>
    </source>
</evidence>
<dbReference type="InterPro" id="IPR027417">
    <property type="entry name" value="P-loop_NTPase"/>
</dbReference>
<evidence type="ECO:0000256" key="4">
    <source>
        <dbReference type="SAM" id="MobiDB-lite"/>
    </source>
</evidence>
<evidence type="ECO:0000256" key="2">
    <source>
        <dbReference type="ARBA" id="ARBA00022741"/>
    </source>
</evidence>
<keyword evidence="3" id="KW-0342">GTP-binding</keyword>
<evidence type="ECO:0000313" key="6">
    <source>
        <dbReference type="EMBL" id="KAI7804093.1"/>
    </source>
</evidence>
<keyword evidence="7" id="KW-1185">Reference proteome</keyword>
<feature type="region of interest" description="Disordered" evidence="4">
    <location>
        <begin position="1095"/>
        <end position="1189"/>
    </location>
</feature>
<comment type="caution">
    <text evidence="6">The sequence shown here is derived from an EMBL/GenBank/DDBJ whole genome shotgun (WGS) entry which is preliminary data.</text>
</comment>
<evidence type="ECO:0000313" key="7">
    <source>
        <dbReference type="Proteomes" id="UP001059041"/>
    </source>
</evidence>
<sequence>MTLINCPHLLQHNLSSRHITQTLRECVYLSHPGPHVIILILQHHDFSAQDKHRVKHVLKEFSDQAIKRTIVLTTDEETHSYMSISERMNECITDVIKECGGGHLQFDEGQAACLSEMFRRIEEIQKREPDEYLRCEISATSGLRIVLIGKTGNGKSATGNTILRRKQFESKSRSKSVTSVCEKEVCEVDGRSVAVVDTPGLFDTTLTNEQVIDEIVKCVSLSSPGPHVFIIVLSVSRFTREESDTVDLIKKIFGTKAAQFTIVLFTRGDDLKGESIEDYVKDGSEELKKLIRDCGNRFLAFNNNETHDRTQVTRLINMIEEMKTIKQGQYFTNTSVNSRLNVVLCGADATLKVFMSELLRGKLKKPSNQRVSSSPVCVKKEEKVRGRLINVVELPALTGLSHEEMMCETFTAVSLCGPGAHVFLIILPTGPLTEEYREEIEKIQKIFNCTDHFMMAFMSDVPVERYVRNFVKSYAESQRLSLLCEGRYTVIGLKEHKRFKQVSIELLDYIENMNTEPYSLQMYVRDQEKRGRHETEEKYKEKLSEVTSKMKDLQLKISSYGVEDDQEDLRHLRIVLIGRTGHGKSATGNTILGRNEFESLASTESVTSVCRKRVCEVDGRSVSVVDTPGLFDTTLTNEEVMDELVKCVSLSSPGPHAFIIVLSVGRFTREESDTIDLIRMFFGPKVVQFSIVLFTRGDDLKGESIQHFVNRSKNRDLKKLLQDCGNRFLVFNNNETQGRTQVTRLINMIEEMKTTNQGQYFTNSMFEEAEMSIKKRMEEILKEKEREIQTQREELTDKHEIEMENMMKRLEEEKRKADEERMNMISKFNKQEETLRKEFEEKEKSDRLEREKEKKKQIEEEKQQRAEHHMNIEEMKRETEHQRSLYEQQQREREEEDRKREEKYKQDQEEIKAKENLIIQLYKRQEEEIRKRESEEQKRREEEERQREEWRRRIRQAENDRKETQEETKRQQIDWEEDKKRQMREREEGERKRREKHEEQLREKQEELEKMRKTFDRETEEEIRQRDEERGKLRREREKREREYQEKKNYIMKHYEQLERKRKEMWERRKQEDDERRAEERKRWVKRIDDIKREQEEEIKRRETQERERKEREEEERKEIKEEHERRIKEMENKHEDEARSQAEELNEFSERKEKHVEEKLKQHLNQQDGEETEEQQTEVENKKACVIL</sequence>
<feature type="domain" description="AIG1-type G" evidence="5">
    <location>
        <begin position="569"/>
        <end position="770"/>
    </location>
</feature>
<feature type="compositionally biased region" description="Acidic residues" evidence="4">
    <location>
        <begin position="1169"/>
        <end position="1178"/>
    </location>
</feature>
<dbReference type="InterPro" id="IPR006703">
    <property type="entry name" value="G_AIG1"/>
</dbReference>
<name>A0A9W7WMD3_TRIRA</name>
<dbReference type="GO" id="GO:0005525">
    <property type="term" value="F:GTP binding"/>
    <property type="evidence" value="ECO:0007669"/>
    <property type="project" value="UniProtKB-KW"/>
</dbReference>
<dbReference type="EMBL" id="JAFHDT010000011">
    <property type="protein sequence ID" value="KAI7804093.1"/>
    <property type="molecule type" value="Genomic_DNA"/>
</dbReference>
<dbReference type="Proteomes" id="UP001059041">
    <property type="component" value="Linkage Group LG11"/>
</dbReference>
<evidence type="ECO:0000256" key="3">
    <source>
        <dbReference type="ARBA" id="ARBA00023134"/>
    </source>
</evidence>
<gene>
    <name evidence="6" type="ORF">IRJ41_023790</name>
</gene>
<dbReference type="PANTHER" id="PTHR10903:SF170">
    <property type="entry name" value="GTPASE IMAP FAMILY MEMBER 7"/>
    <property type="match status" value="1"/>
</dbReference>
<organism evidence="6 7">
    <name type="scientific">Triplophysa rosa</name>
    <name type="common">Cave loach</name>
    <dbReference type="NCBI Taxonomy" id="992332"/>
    <lineage>
        <taxon>Eukaryota</taxon>
        <taxon>Metazoa</taxon>
        <taxon>Chordata</taxon>
        <taxon>Craniata</taxon>
        <taxon>Vertebrata</taxon>
        <taxon>Euteleostomi</taxon>
        <taxon>Actinopterygii</taxon>
        <taxon>Neopterygii</taxon>
        <taxon>Teleostei</taxon>
        <taxon>Ostariophysi</taxon>
        <taxon>Cypriniformes</taxon>
        <taxon>Nemacheilidae</taxon>
        <taxon>Triplophysa</taxon>
    </lineage>
</organism>
<accession>A0A9W7WMD3</accession>
<dbReference type="InterPro" id="IPR045058">
    <property type="entry name" value="GIMA/IAN/Toc"/>
</dbReference>
<keyword evidence="2" id="KW-0547">Nucleotide-binding</keyword>
<protein>
    <submittedName>
        <fullName evidence="6">GTPase IMAP family member 8-like</fullName>
    </submittedName>
</protein>
<dbReference type="PANTHER" id="PTHR10903">
    <property type="entry name" value="GTPASE, IMAP FAMILY MEMBER-RELATED"/>
    <property type="match status" value="1"/>
</dbReference>
<feature type="compositionally biased region" description="Basic and acidic residues" evidence="4">
    <location>
        <begin position="836"/>
        <end position="915"/>
    </location>
</feature>